<dbReference type="PANTHER" id="PTHR22946:SF8">
    <property type="entry name" value="ACETYL XYLAN ESTERASE DOMAIN-CONTAINING PROTEIN"/>
    <property type="match status" value="1"/>
</dbReference>
<dbReference type="Gene3D" id="3.40.50.1820">
    <property type="entry name" value="alpha/beta hydrolase"/>
    <property type="match status" value="1"/>
</dbReference>
<feature type="signal peptide" evidence="3">
    <location>
        <begin position="1"/>
        <end position="28"/>
    </location>
</feature>
<feature type="chain" id="PRO_5045040975" evidence="3">
    <location>
        <begin position="29"/>
        <end position="429"/>
    </location>
</feature>
<sequence>MTHMGRRAFAALTAALTAAHLRPAGAAAAEPPPPGTAPEPPAFESPTLESPALESPTLESPTLESPALESPAVLDGNLPAFHERLKEELTFPLAWGTSPVQDFRAWRRKARATVEEHLLHPADDSPFDAETADERTGEGCRRRIVHFNATRFSRVRATVLLPEGRGPFPAVLLLHDHGSKFDIGKEKLIRPWYDEARLSSARAWADRCFDGRFVGDELARRGYAVLAVDALGWGDRSGLAYEGQQALAGNLFHLGSSPAGLMAREDQRAAAFLASLPEVDGERVAALGFSMGAWRAWQVAALSDHVRAAVSVCWMTGLKELMAPGGNTLRGQSAYWMLHPGLSRHLDIPDVASIAAPKPMLFFNGGRDTLFTAEGVETAYRKLRAVWRSRRADDRLRTEVWPELGHVFAREMQDEAFAWLDAWVARARR</sequence>
<gene>
    <name evidence="5" type="ORF">GCM10010420_45720</name>
</gene>
<evidence type="ECO:0000313" key="6">
    <source>
        <dbReference type="Proteomes" id="UP001500058"/>
    </source>
</evidence>
<evidence type="ECO:0000256" key="3">
    <source>
        <dbReference type="SAM" id="SignalP"/>
    </source>
</evidence>
<accession>A0ABN3IQT1</accession>
<keyword evidence="6" id="KW-1185">Reference proteome</keyword>
<dbReference type="PANTHER" id="PTHR22946">
    <property type="entry name" value="DIENELACTONE HYDROLASE DOMAIN-CONTAINING PROTEIN-RELATED"/>
    <property type="match status" value="1"/>
</dbReference>
<proteinExistence type="inferred from homology"/>
<dbReference type="Proteomes" id="UP001500058">
    <property type="component" value="Unassembled WGS sequence"/>
</dbReference>
<dbReference type="SUPFAM" id="SSF53474">
    <property type="entry name" value="alpha/beta-Hydrolases"/>
    <property type="match status" value="1"/>
</dbReference>
<comment type="similarity">
    <text evidence="1">Belongs to the AB hydrolase superfamily.</text>
</comment>
<name>A0ABN3IQT1_9ACTN</name>
<dbReference type="PROSITE" id="PS51318">
    <property type="entry name" value="TAT"/>
    <property type="match status" value="1"/>
</dbReference>
<dbReference type="Pfam" id="PF01738">
    <property type="entry name" value="DLH"/>
    <property type="match status" value="1"/>
</dbReference>
<dbReference type="GO" id="GO:0016787">
    <property type="term" value="F:hydrolase activity"/>
    <property type="evidence" value="ECO:0007669"/>
    <property type="project" value="UniProtKB-KW"/>
</dbReference>
<evidence type="ECO:0000313" key="5">
    <source>
        <dbReference type="EMBL" id="GAA2411600.1"/>
    </source>
</evidence>
<keyword evidence="3" id="KW-0732">Signal</keyword>
<feature type="domain" description="Dienelactone hydrolase" evidence="4">
    <location>
        <begin position="214"/>
        <end position="422"/>
    </location>
</feature>
<feature type="region of interest" description="Disordered" evidence="2">
    <location>
        <begin position="23"/>
        <end position="65"/>
    </location>
</feature>
<dbReference type="EMBL" id="BAAATJ010000026">
    <property type="protein sequence ID" value="GAA2411600.1"/>
    <property type="molecule type" value="Genomic_DNA"/>
</dbReference>
<evidence type="ECO:0000256" key="1">
    <source>
        <dbReference type="ARBA" id="ARBA00008645"/>
    </source>
</evidence>
<keyword evidence="5" id="KW-0378">Hydrolase</keyword>
<dbReference type="InterPro" id="IPR029058">
    <property type="entry name" value="AB_hydrolase_fold"/>
</dbReference>
<feature type="compositionally biased region" description="Pro residues" evidence="2">
    <location>
        <begin position="30"/>
        <end position="43"/>
    </location>
</feature>
<protein>
    <submittedName>
        <fullName evidence="5">Alpha/beta hydrolase family protein</fullName>
    </submittedName>
</protein>
<comment type="caution">
    <text evidence="5">The sequence shown here is derived from an EMBL/GenBank/DDBJ whole genome shotgun (WGS) entry which is preliminary data.</text>
</comment>
<dbReference type="InterPro" id="IPR050261">
    <property type="entry name" value="FrsA_esterase"/>
</dbReference>
<organism evidence="5 6">
    <name type="scientific">Streptomyces glaucosporus</name>
    <dbReference type="NCBI Taxonomy" id="284044"/>
    <lineage>
        <taxon>Bacteria</taxon>
        <taxon>Bacillati</taxon>
        <taxon>Actinomycetota</taxon>
        <taxon>Actinomycetes</taxon>
        <taxon>Kitasatosporales</taxon>
        <taxon>Streptomycetaceae</taxon>
        <taxon>Streptomyces</taxon>
    </lineage>
</organism>
<dbReference type="InterPro" id="IPR002925">
    <property type="entry name" value="Dienelactn_hydro"/>
</dbReference>
<reference evidence="5 6" key="1">
    <citation type="journal article" date="2019" name="Int. J. Syst. Evol. Microbiol.">
        <title>The Global Catalogue of Microorganisms (GCM) 10K type strain sequencing project: providing services to taxonomists for standard genome sequencing and annotation.</title>
        <authorList>
            <consortium name="The Broad Institute Genomics Platform"/>
            <consortium name="The Broad Institute Genome Sequencing Center for Infectious Disease"/>
            <person name="Wu L."/>
            <person name="Ma J."/>
        </authorList>
    </citation>
    <scope>NUCLEOTIDE SEQUENCE [LARGE SCALE GENOMIC DNA]</scope>
    <source>
        <strain evidence="5 6">JCM 6921</strain>
    </source>
</reference>
<evidence type="ECO:0000259" key="4">
    <source>
        <dbReference type="Pfam" id="PF01738"/>
    </source>
</evidence>
<evidence type="ECO:0000256" key="2">
    <source>
        <dbReference type="SAM" id="MobiDB-lite"/>
    </source>
</evidence>
<dbReference type="InterPro" id="IPR006311">
    <property type="entry name" value="TAT_signal"/>
</dbReference>